<evidence type="ECO:0000313" key="6">
    <source>
        <dbReference type="EMBL" id="OZU89950.1"/>
    </source>
</evidence>
<feature type="binding site" evidence="5">
    <location>
        <position position="337"/>
    </location>
    <ligand>
        <name>a divalent metal cation</name>
        <dbReference type="ChEBI" id="CHEBI:60240"/>
        <label>1</label>
    </ligand>
</feature>
<dbReference type="EMBL" id="NPMS01000001">
    <property type="protein sequence ID" value="OZU89950.1"/>
    <property type="molecule type" value="Genomic_DNA"/>
</dbReference>
<feature type="binding site" evidence="5">
    <location>
        <position position="108"/>
    </location>
    <ligand>
        <name>a divalent metal cation</name>
        <dbReference type="ChEBI" id="CHEBI:60240"/>
        <label>1</label>
    </ligand>
</feature>
<dbReference type="PANTHER" id="PTHR13799">
    <property type="entry name" value="NGG1 INTERACTING FACTOR 3"/>
    <property type="match status" value="1"/>
</dbReference>
<dbReference type="RefSeq" id="WP_094883550.1">
    <property type="nucleotide sequence ID" value="NZ_NPMS01000001.1"/>
</dbReference>
<evidence type="ECO:0000256" key="5">
    <source>
        <dbReference type="PIRSR" id="PIRSR602678-1"/>
    </source>
</evidence>
<dbReference type="FunFam" id="3.40.1390.30:FF:000001">
    <property type="entry name" value="GTP cyclohydrolase 1 type 2"/>
    <property type="match status" value="1"/>
</dbReference>
<dbReference type="InterPro" id="IPR036069">
    <property type="entry name" value="DUF34/NIF3_sf"/>
</dbReference>
<evidence type="ECO:0000256" key="1">
    <source>
        <dbReference type="ARBA" id="ARBA00006964"/>
    </source>
</evidence>
<feature type="binding site" evidence="5">
    <location>
        <position position="70"/>
    </location>
    <ligand>
        <name>a divalent metal cation</name>
        <dbReference type="ChEBI" id="CHEBI:60240"/>
        <label>1</label>
    </ligand>
</feature>
<dbReference type="Gene3D" id="3.30.70.120">
    <property type="match status" value="1"/>
</dbReference>
<dbReference type="NCBIfam" id="TIGR00486">
    <property type="entry name" value="YbgI_SA1388"/>
    <property type="match status" value="1"/>
</dbReference>
<dbReference type="AlphaFoldDB" id="A0A265ND21"/>
<accession>A0A265ND21</accession>
<dbReference type="GO" id="GO:0046872">
    <property type="term" value="F:metal ion binding"/>
    <property type="evidence" value="ECO:0007669"/>
    <property type="project" value="UniProtKB-UniRule"/>
</dbReference>
<dbReference type="SUPFAM" id="SSF102705">
    <property type="entry name" value="NIF3 (NGG1p interacting factor 3)-like"/>
    <property type="match status" value="1"/>
</dbReference>
<proteinExistence type="inferred from homology"/>
<dbReference type="InterPro" id="IPR002678">
    <property type="entry name" value="DUF34/NIF3"/>
</dbReference>
<keyword evidence="7" id="KW-1185">Reference proteome</keyword>
<dbReference type="Pfam" id="PF01784">
    <property type="entry name" value="DUF34_NIF3"/>
    <property type="match status" value="1"/>
</dbReference>
<keyword evidence="3 4" id="KW-0479">Metal-binding</keyword>
<name>A0A265ND21_9BACI</name>
<organism evidence="6 7">
    <name type="scientific">Virgibacillus indicus</name>
    <dbReference type="NCBI Taxonomy" id="2024554"/>
    <lineage>
        <taxon>Bacteria</taxon>
        <taxon>Bacillati</taxon>
        <taxon>Bacillota</taxon>
        <taxon>Bacilli</taxon>
        <taxon>Bacillales</taxon>
        <taxon>Bacillaceae</taxon>
        <taxon>Virgibacillus</taxon>
    </lineage>
</organism>
<sequence length="372" mass="41503">MMKGTLTNSDVFNLMEKWAPKRLAYDWDNVGLQIGSYEHQVNKIMITLDVLESVVDEAIEKGADLIIAHHPLLFKPLRRMDFDTPQGRTIKKLVQNNISVYASHTNLDAADGGVNDILCDLLGINNRSVLVPAGTEKLYKIAVFVPESHRQIVMEALSTSGAGHIGDYSHCTFQTSGQGTFKPLEGTNPFIGKQDELEVVDEVKIETIVQEEKLQQVILAMLEAHPYEEAAYDIYPLQLNGKEYGIGRIGTLEKPQSMKEFCEHVKKVLDLSHLRLTGDLSKKVTNVAILGGSGEKYIHAAKEKGADVYITGDMTFHPAQDADQLGLSVIDPGHYIEKVMKKAAKQYLDKRLKKEHVEIIVSETDTNPFQFI</sequence>
<comment type="similarity">
    <text evidence="1 4">Belongs to the GTP cyclohydrolase I type 2/NIF3 family.</text>
</comment>
<comment type="caution">
    <text evidence="6">The sequence shown here is derived from an EMBL/GenBank/DDBJ whole genome shotgun (WGS) entry which is preliminary data.</text>
</comment>
<dbReference type="GO" id="GO:0005737">
    <property type="term" value="C:cytoplasm"/>
    <property type="evidence" value="ECO:0007669"/>
    <property type="project" value="TreeGrafter"/>
</dbReference>
<dbReference type="Proteomes" id="UP000216498">
    <property type="component" value="Unassembled WGS sequence"/>
</dbReference>
<evidence type="ECO:0000256" key="3">
    <source>
        <dbReference type="ARBA" id="ARBA00022723"/>
    </source>
</evidence>
<evidence type="ECO:0000256" key="2">
    <source>
        <dbReference type="ARBA" id="ARBA00022112"/>
    </source>
</evidence>
<reference evidence="6 7" key="1">
    <citation type="submission" date="2017-08" db="EMBL/GenBank/DDBJ databases">
        <title>Virgibacillus indicus sp. nov. and Virgibacillus profoundi sp. nov, two moderately halophilic bacteria isolated from marine sediment by using the Microfluidic Streak Plate.</title>
        <authorList>
            <person name="Xu B."/>
            <person name="Hu B."/>
            <person name="Wang J."/>
            <person name="Zhu Y."/>
            <person name="Huang L."/>
            <person name="Du W."/>
            <person name="Huang Y."/>
        </authorList>
    </citation>
    <scope>NUCLEOTIDE SEQUENCE [LARGE SCALE GENOMIC DNA]</scope>
    <source>
        <strain evidence="6 7">IO3-P2-C2</strain>
    </source>
</reference>
<dbReference type="PIRSF" id="PIRSF037489">
    <property type="entry name" value="UCP037489_NIF3_YqfO"/>
    <property type="match status" value="1"/>
</dbReference>
<dbReference type="Gene3D" id="3.40.1390.30">
    <property type="entry name" value="NIF3 (NGG1p interacting factor 3)-like"/>
    <property type="match status" value="1"/>
</dbReference>
<feature type="binding site" evidence="5">
    <location>
        <position position="69"/>
    </location>
    <ligand>
        <name>a divalent metal cation</name>
        <dbReference type="ChEBI" id="CHEBI:60240"/>
        <label>1</label>
    </ligand>
</feature>
<evidence type="ECO:0000256" key="4">
    <source>
        <dbReference type="PIRNR" id="PIRNR037489"/>
    </source>
</evidence>
<protein>
    <recommendedName>
        <fullName evidence="2 4">GTP cyclohydrolase 1 type 2 homolog</fullName>
    </recommendedName>
</protein>
<dbReference type="FunFam" id="3.30.70.120:FF:000006">
    <property type="entry name" value="GTP cyclohydrolase 1 type 2 homolog"/>
    <property type="match status" value="1"/>
</dbReference>
<dbReference type="InterPro" id="IPR015867">
    <property type="entry name" value="N-reg_PII/ATP_PRibTrfase_C"/>
</dbReference>
<dbReference type="PANTHER" id="PTHR13799:SF14">
    <property type="entry name" value="GTP CYCLOHYDROLASE 1 TYPE 2 HOMOLOG"/>
    <property type="match status" value="1"/>
</dbReference>
<evidence type="ECO:0000313" key="7">
    <source>
        <dbReference type="Proteomes" id="UP000216498"/>
    </source>
</evidence>
<dbReference type="InterPro" id="IPR017221">
    <property type="entry name" value="DUF34/NIF3_bac"/>
</dbReference>
<feature type="binding site" evidence="5">
    <location>
        <position position="334"/>
    </location>
    <ligand>
        <name>a divalent metal cation</name>
        <dbReference type="ChEBI" id="CHEBI:60240"/>
        <label>1</label>
    </ligand>
</feature>
<gene>
    <name evidence="6" type="ORF">CIL03_02070</name>
</gene>
<dbReference type="OrthoDB" id="9792792at2"/>